<proteinExistence type="predicted"/>
<dbReference type="InterPro" id="IPR036047">
    <property type="entry name" value="F-box-like_dom_sf"/>
</dbReference>
<evidence type="ECO:0000313" key="4">
    <source>
        <dbReference type="Proteomes" id="UP000244855"/>
    </source>
</evidence>
<dbReference type="EMBL" id="KZ805973">
    <property type="protein sequence ID" value="PVH91068.1"/>
    <property type="molecule type" value="Genomic_DNA"/>
</dbReference>
<keyword evidence="4" id="KW-1185">Reference proteome</keyword>
<dbReference type="CDD" id="cd09917">
    <property type="entry name" value="F-box_SF"/>
    <property type="match status" value="1"/>
</dbReference>
<dbReference type="OrthoDB" id="1924677at2759"/>
<evidence type="ECO:0000259" key="2">
    <source>
        <dbReference type="PROSITE" id="PS50181"/>
    </source>
</evidence>
<dbReference type="InterPro" id="IPR001810">
    <property type="entry name" value="F-box_dom"/>
</dbReference>
<reference evidence="3 4" key="1">
    <citation type="journal article" date="2018" name="Sci. Rep.">
        <title>Comparative genomics provides insights into the lifestyle and reveals functional heterogeneity of dark septate endophytic fungi.</title>
        <authorList>
            <person name="Knapp D.G."/>
            <person name="Nemeth J.B."/>
            <person name="Barry K."/>
            <person name="Hainaut M."/>
            <person name="Henrissat B."/>
            <person name="Johnson J."/>
            <person name="Kuo A."/>
            <person name="Lim J.H.P."/>
            <person name="Lipzen A."/>
            <person name="Nolan M."/>
            <person name="Ohm R.A."/>
            <person name="Tamas L."/>
            <person name="Grigoriev I.V."/>
            <person name="Spatafora J.W."/>
            <person name="Nagy L.G."/>
            <person name="Kovacs G.M."/>
        </authorList>
    </citation>
    <scope>NUCLEOTIDE SEQUENCE [LARGE SCALE GENOMIC DNA]</scope>
    <source>
        <strain evidence="3 4">DSE2036</strain>
    </source>
</reference>
<dbReference type="PROSITE" id="PS50181">
    <property type="entry name" value="FBOX"/>
    <property type="match status" value="1"/>
</dbReference>
<evidence type="ECO:0000313" key="3">
    <source>
        <dbReference type="EMBL" id="PVH91068.1"/>
    </source>
</evidence>
<organism evidence="3 4">
    <name type="scientific">Periconia macrospinosa</name>
    <dbReference type="NCBI Taxonomy" id="97972"/>
    <lineage>
        <taxon>Eukaryota</taxon>
        <taxon>Fungi</taxon>
        <taxon>Dikarya</taxon>
        <taxon>Ascomycota</taxon>
        <taxon>Pezizomycotina</taxon>
        <taxon>Dothideomycetes</taxon>
        <taxon>Pleosporomycetidae</taxon>
        <taxon>Pleosporales</taxon>
        <taxon>Massarineae</taxon>
        <taxon>Periconiaceae</taxon>
        <taxon>Periconia</taxon>
    </lineage>
</organism>
<dbReference type="Gene3D" id="1.20.1280.50">
    <property type="match status" value="1"/>
</dbReference>
<dbReference type="SUPFAM" id="SSF81383">
    <property type="entry name" value="F-box domain"/>
    <property type="match status" value="1"/>
</dbReference>
<feature type="compositionally biased region" description="Low complexity" evidence="1">
    <location>
        <begin position="111"/>
        <end position="120"/>
    </location>
</feature>
<dbReference type="Proteomes" id="UP000244855">
    <property type="component" value="Unassembled WGS sequence"/>
</dbReference>
<evidence type="ECO:0000256" key="1">
    <source>
        <dbReference type="SAM" id="MobiDB-lite"/>
    </source>
</evidence>
<name>A0A2V1CZ98_9PLEO</name>
<accession>A0A2V1CZ98</accession>
<sequence>MEVETTADHLLVIITTRGWKHEMNSILELTQVFNSVTGEQLTINAWRHRNRILLSSWDKLQEEILERNTAIQNVIQEVDTAFSKLSEPASSHSQPASEFSRSASGHALPASSSPKSIKSKNYPANARQHHHVSSISGVPTEILIIILSMLPMNGLLQAMRVCRSWNDIIAKTPVL</sequence>
<gene>
    <name evidence="3" type="ORF">DM02DRAFT_373130</name>
</gene>
<feature type="compositionally biased region" description="Polar residues" evidence="1">
    <location>
        <begin position="88"/>
        <end position="103"/>
    </location>
</feature>
<feature type="domain" description="F-box" evidence="2">
    <location>
        <begin position="132"/>
        <end position="175"/>
    </location>
</feature>
<dbReference type="Pfam" id="PF12937">
    <property type="entry name" value="F-box-like"/>
    <property type="match status" value="1"/>
</dbReference>
<feature type="region of interest" description="Disordered" evidence="1">
    <location>
        <begin position="86"/>
        <end position="130"/>
    </location>
</feature>
<dbReference type="AlphaFoldDB" id="A0A2V1CZ98"/>
<protein>
    <recommendedName>
        <fullName evidence="2">F-box domain-containing protein</fullName>
    </recommendedName>
</protein>